<organism evidence="2 3">
    <name type="scientific">Gossypium australe</name>
    <dbReference type="NCBI Taxonomy" id="47621"/>
    <lineage>
        <taxon>Eukaryota</taxon>
        <taxon>Viridiplantae</taxon>
        <taxon>Streptophyta</taxon>
        <taxon>Embryophyta</taxon>
        <taxon>Tracheophyta</taxon>
        <taxon>Spermatophyta</taxon>
        <taxon>Magnoliopsida</taxon>
        <taxon>eudicotyledons</taxon>
        <taxon>Gunneridae</taxon>
        <taxon>Pentapetalae</taxon>
        <taxon>rosids</taxon>
        <taxon>malvids</taxon>
        <taxon>Malvales</taxon>
        <taxon>Malvaceae</taxon>
        <taxon>Malvoideae</taxon>
        <taxon>Gossypium</taxon>
    </lineage>
</organism>
<evidence type="ECO:0000259" key="1">
    <source>
        <dbReference type="Pfam" id="PF03372"/>
    </source>
</evidence>
<dbReference type="InterPro" id="IPR005135">
    <property type="entry name" value="Endo/exonuclease/phosphatase"/>
</dbReference>
<dbReference type="Gene3D" id="3.60.10.10">
    <property type="entry name" value="Endonuclease/exonuclease/phosphatase"/>
    <property type="match status" value="1"/>
</dbReference>
<keyword evidence="2" id="KW-0695">RNA-directed DNA polymerase</keyword>
<keyword evidence="2" id="KW-0808">Transferase</keyword>
<protein>
    <submittedName>
        <fullName evidence="2">Reverse transcriptase</fullName>
    </submittedName>
</protein>
<reference evidence="2" key="1">
    <citation type="submission" date="2019-08" db="EMBL/GenBank/DDBJ databases">
        <authorList>
            <person name="Liu F."/>
        </authorList>
    </citation>
    <scope>NUCLEOTIDE SEQUENCE [LARGE SCALE GENOMIC DNA]</scope>
    <source>
        <strain evidence="2">PA1801</strain>
        <tissue evidence="2">Leaf</tissue>
    </source>
</reference>
<dbReference type="PANTHER" id="PTHR33710:SF62">
    <property type="entry name" value="DUF4283 DOMAIN PROTEIN"/>
    <property type="match status" value="1"/>
</dbReference>
<dbReference type="PANTHER" id="PTHR33710">
    <property type="entry name" value="BNAC02G09200D PROTEIN"/>
    <property type="match status" value="1"/>
</dbReference>
<dbReference type="OrthoDB" id="1930966at2759"/>
<dbReference type="InterPro" id="IPR036691">
    <property type="entry name" value="Endo/exonu/phosph_ase_sf"/>
</dbReference>
<evidence type="ECO:0000313" key="2">
    <source>
        <dbReference type="EMBL" id="KAA3452441.1"/>
    </source>
</evidence>
<keyword evidence="2" id="KW-0548">Nucleotidyltransferase</keyword>
<dbReference type="Proteomes" id="UP000325315">
    <property type="component" value="Unassembled WGS sequence"/>
</dbReference>
<dbReference type="AlphaFoldDB" id="A0A5B6U2W7"/>
<accession>A0A5B6U2W7</accession>
<proteinExistence type="predicted"/>
<name>A0A5B6U2W7_9ROSI</name>
<gene>
    <name evidence="2" type="ORF">EPI10_034389</name>
</gene>
<comment type="caution">
    <text evidence="2">The sequence shown here is derived from an EMBL/GenBank/DDBJ whole genome shotgun (WGS) entry which is preliminary data.</text>
</comment>
<dbReference type="EMBL" id="SMMG02000027">
    <property type="protein sequence ID" value="KAA3452441.1"/>
    <property type="molecule type" value="Genomic_DNA"/>
</dbReference>
<dbReference type="SUPFAM" id="SSF56219">
    <property type="entry name" value="DNase I-like"/>
    <property type="match status" value="1"/>
</dbReference>
<evidence type="ECO:0000313" key="3">
    <source>
        <dbReference type="Proteomes" id="UP000325315"/>
    </source>
</evidence>
<keyword evidence="3" id="KW-1185">Reference proteome</keyword>
<dbReference type="Pfam" id="PF03372">
    <property type="entry name" value="Exo_endo_phos"/>
    <property type="match status" value="1"/>
</dbReference>
<sequence length="295" mass="35090">MEAKLCRIQTERVRRSCGFVNGIEVGRGGLCLAWRNDINVTLQSFSKRHIDVIVEDTEINDKWRFTGFYGTPYAQDREDSWAVLKNLYYDEDIPWFVCGDFNEIMYGFEEKGGLPRDKRRMESFRKTLEECQLNDVGFFGRWFTWERRNLPETNIQERLDMGVANVKLMLMSPEAKIQHLVHSFSDHCPLLVVTKREDERRKGNNFKIEAWWTLEDSFVDEAGQIRTNRKRRKEVLTAKLSDLEKAERDDRNLAVLIDTEIQLNFEIEKDEYYWEQRARLNWLKSGDRNTTFFIA</sequence>
<feature type="domain" description="Endonuclease/exonuclease/phosphatase" evidence="1">
    <location>
        <begin position="25"/>
        <end position="149"/>
    </location>
</feature>
<dbReference type="GO" id="GO:0003964">
    <property type="term" value="F:RNA-directed DNA polymerase activity"/>
    <property type="evidence" value="ECO:0007669"/>
    <property type="project" value="UniProtKB-KW"/>
</dbReference>